<evidence type="ECO:0000313" key="2">
    <source>
        <dbReference type="Proteomes" id="UP000037660"/>
    </source>
</evidence>
<keyword evidence="2" id="KW-1185">Reference proteome</keyword>
<dbReference type="Proteomes" id="UP000037660">
    <property type="component" value="Unassembled WGS sequence"/>
</dbReference>
<reference evidence="1 2" key="2">
    <citation type="journal article" date="2016" name="Science">
        <title>A bacterium that degrades and assimilates poly(ethylene terephthalate).</title>
        <authorList>
            <person name="Yoshida S."/>
            <person name="Hiraga K."/>
            <person name="Takehana T."/>
            <person name="Taniguchi I."/>
            <person name="Yamaji H."/>
            <person name="Maeda Y."/>
            <person name="Toyohara K."/>
            <person name="Miyamoto K."/>
            <person name="Kimura Y."/>
            <person name="Oda K."/>
        </authorList>
    </citation>
    <scope>NUCLEOTIDE SEQUENCE [LARGE SCALE GENOMIC DNA]</scope>
    <source>
        <strain evidence="2">NBRC 110686 / TISTR 2288 / 201-F6</strain>
    </source>
</reference>
<reference evidence="2" key="1">
    <citation type="submission" date="2015-07" db="EMBL/GenBank/DDBJ databases">
        <title>Discovery of a poly(ethylene terephthalate assimilation.</title>
        <authorList>
            <person name="Yoshida S."/>
            <person name="Hiraga K."/>
            <person name="Takehana T."/>
            <person name="Taniguchi I."/>
            <person name="Yamaji H."/>
            <person name="Maeda Y."/>
            <person name="Toyohara K."/>
            <person name="Miyamoto K."/>
            <person name="Kimura Y."/>
            <person name="Oda K."/>
        </authorList>
    </citation>
    <scope>NUCLEOTIDE SEQUENCE [LARGE SCALE GENOMIC DNA]</scope>
    <source>
        <strain evidence="2">NBRC 110686 / TISTR 2288 / 201-F6</strain>
    </source>
</reference>
<comment type="caution">
    <text evidence="1">The sequence shown here is derived from an EMBL/GenBank/DDBJ whole genome shotgun (WGS) entry which is preliminary data.</text>
</comment>
<protein>
    <submittedName>
        <fullName evidence="1">Uncharacterized protein</fullName>
    </submittedName>
</protein>
<proteinExistence type="predicted"/>
<sequence>MPFSVYASSRFQQWKGQEYRWLLPAARGVSPDHRLTLQRWKGRQYERYQPSHWR</sequence>
<dbReference type="STRING" id="1547922.ISF6_3986"/>
<gene>
    <name evidence="1" type="ORF">ISF6_3986</name>
</gene>
<organism evidence="1 2">
    <name type="scientific">Piscinibacter sakaiensis</name>
    <name type="common">Ideonella sakaiensis</name>
    <dbReference type="NCBI Taxonomy" id="1547922"/>
    <lineage>
        <taxon>Bacteria</taxon>
        <taxon>Pseudomonadati</taxon>
        <taxon>Pseudomonadota</taxon>
        <taxon>Betaproteobacteria</taxon>
        <taxon>Burkholderiales</taxon>
        <taxon>Sphaerotilaceae</taxon>
        <taxon>Piscinibacter</taxon>
    </lineage>
</organism>
<dbReference type="EMBL" id="BBYR01000006">
    <property type="protein sequence ID" value="GAP34207.1"/>
    <property type="molecule type" value="Genomic_DNA"/>
</dbReference>
<dbReference type="AlphaFoldDB" id="A0A0K8NUZ1"/>
<name>A0A0K8NUZ1_PISS1</name>
<accession>A0A0K8NUZ1</accession>
<evidence type="ECO:0000313" key="1">
    <source>
        <dbReference type="EMBL" id="GAP34207.1"/>
    </source>
</evidence>